<proteinExistence type="predicted"/>
<reference evidence="2" key="1">
    <citation type="submission" date="2016-11" db="UniProtKB">
        <authorList>
            <consortium name="WormBaseParasite"/>
        </authorList>
    </citation>
    <scope>IDENTIFICATION</scope>
</reference>
<sequence length="216" mass="24409">MEAPAGLQRNHHDPPTRYAIAQASNGLSLKRHPFSGLVSCYTLLSGYRLPWPPSCCLYQPTPFMGSHERKVRHLNPAASSAYQKWPTWSTRSCQQNRDIIPIESLRIGCRSPLIIRFTGYNHAPLLQLSWGKLRREPATRRLSPLYPSLSIDLHFPLASSFHHLSADKTGPWCAAPKSGSHVNRLTGFSPPLDSRINYTPRSVFQDGSERWELALR</sequence>
<accession>A0A1I7WD85</accession>
<evidence type="ECO:0000313" key="2">
    <source>
        <dbReference type="WBParaSite" id="Hba_02733"/>
    </source>
</evidence>
<evidence type="ECO:0000313" key="1">
    <source>
        <dbReference type="Proteomes" id="UP000095283"/>
    </source>
</evidence>
<keyword evidence="1" id="KW-1185">Reference proteome</keyword>
<name>A0A1I7WD85_HETBA</name>
<dbReference type="AlphaFoldDB" id="A0A1I7WD85"/>
<organism evidence="1 2">
    <name type="scientific">Heterorhabditis bacteriophora</name>
    <name type="common">Entomopathogenic nematode worm</name>
    <dbReference type="NCBI Taxonomy" id="37862"/>
    <lineage>
        <taxon>Eukaryota</taxon>
        <taxon>Metazoa</taxon>
        <taxon>Ecdysozoa</taxon>
        <taxon>Nematoda</taxon>
        <taxon>Chromadorea</taxon>
        <taxon>Rhabditida</taxon>
        <taxon>Rhabditina</taxon>
        <taxon>Rhabditomorpha</taxon>
        <taxon>Strongyloidea</taxon>
        <taxon>Heterorhabditidae</taxon>
        <taxon>Heterorhabditis</taxon>
    </lineage>
</organism>
<dbReference type="WBParaSite" id="Hba_02733">
    <property type="protein sequence ID" value="Hba_02733"/>
    <property type="gene ID" value="Hba_02733"/>
</dbReference>
<protein>
    <submittedName>
        <fullName evidence="2">Uncharacterized protein</fullName>
    </submittedName>
</protein>
<dbReference type="Proteomes" id="UP000095283">
    <property type="component" value="Unplaced"/>
</dbReference>